<protein>
    <submittedName>
        <fullName evidence="2">YggT family protein</fullName>
    </submittedName>
</protein>
<proteinExistence type="predicted"/>
<feature type="transmembrane region" description="Helical" evidence="1">
    <location>
        <begin position="6"/>
        <end position="25"/>
    </location>
</feature>
<keyword evidence="1" id="KW-1133">Transmembrane helix</keyword>
<evidence type="ECO:0000313" key="3">
    <source>
        <dbReference type="Proteomes" id="UP000280501"/>
    </source>
</evidence>
<keyword evidence="3" id="KW-1185">Reference proteome</keyword>
<dbReference type="RefSeq" id="WP_123815009.1">
    <property type="nucleotide sequence ID" value="NZ_RKQZ01000001.1"/>
</dbReference>
<feature type="transmembrane region" description="Helical" evidence="1">
    <location>
        <begin position="76"/>
        <end position="98"/>
    </location>
</feature>
<gene>
    <name evidence="2" type="ORF">EDD34_2677</name>
</gene>
<evidence type="ECO:0000256" key="1">
    <source>
        <dbReference type="SAM" id="Phobius"/>
    </source>
</evidence>
<comment type="caution">
    <text evidence="2">The sequence shown here is derived from an EMBL/GenBank/DDBJ whole genome shotgun (WGS) entry which is preliminary data.</text>
</comment>
<accession>A0A3N4YRM2</accession>
<organism evidence="2 3">
    <name type="scientific">Myceligenerans xiligouense</name>
    <dbReference type="NCBI Taxonomy" id="253184"/>
    <lineage>
        <taxon>Bacteria</taxon>
        <taxon>Bacillati</taxon>
        <taxon>Actinomycetota</taxon>
        <taxon>Actinomycetes</taxon>
        <taxon>Micrococcales</taxon>
        <taxon>Promicromonosporaceae</taxon>
        <taxon>Myceligenerans</taxon>
    </lineage>
</organism>
<dbReference type="EMBL" id="RKQZ01000001">
    <property type="protein sequence ID" value="RPF22034.1"/>
    <property type="molecule type" value="Genomic_DNA"/>
</dbReference>
<reference evidence="2 3" key="1">
    <citation type="submission" date="2018-11" db="EMBL/GenBank/DDBJ databases">
        <title>Sequencing the genomes of 1000 actinobacteria strains.</title>
        <authorList>
            <person name="Klenk H.-P."/>
        </authorList>
    </citation>
    <scope>NUCLEOTIDE SEQUENCE [LARGE SCALE GENOMIC DNA]</scope>
    <source>
        <strain evidence="2 3">DSM 15700</strain>
    </source>
</reference>
<dbReference type="OrthoDB" id="3216131at2"/>
<dbReference type="GO" id="GO:0016020">
    <property type="term" value="C:membrane"/>
    <property type="evidence" value="ECO:0007669"/>
    <property type="project" value="InterPro"/>
</dbReference>
<dbReference type="AlphaFoldDB" id="A0A3N4YRM2"/>
<dbReference type="Pfam" id="PF02325">
    <property type="entry name" value="CCB3_YggT"/>
    <property type="match status" value="1"/>
</dbReference>
<sequence>MALFWGIIDFALFAFLLLLIGRLIFDWVQYFARDWRPSGVVLVIAEAIYTVTDPPLRVLRRIIPPLRLGSVQLDLAFMALFFLVVIARSIVGSLAFAAA</sequence>
<keyword evidence="1" id="KW-0812">Transmembrane</keyword>
<keyword evidence="1" id="KW-0472">Membrane</keyword>
<name>A0A3N4YRM2_9MICO</name>
<dbReference type="Proteomes" id="UP000280501">
    <property type="component" value="Unassembled WGS sequence"/>
</dbReference>
<evidence type="ECO:0000313" key="2">
    <source>
        <dbReference type="EMBL" id="RPF22034.1"/>
    </source>
</evidence>
<dbReference type="InterPro" id="IPR003425">
    <property type="entry name" value="CCB3/YggT"/>
</dbReference>